<dbReference type="AlphaFoldDB" id="A0ABC8WTI6"/>
<evidence type="ECO:0000313" key="2">
    <source>
        <dbReference type="Proteomes" id="UP001497457"/>
    </source>
</evidence>
<dbReference type="EMBL" id="OZ075123">
    <property type="protein sequence ID" value="CAL4914410.1"/>
    <property type="molecule type" value="Genomic_DNA"/>
</dbReference>
<organism evidence="1 2">
    <name type="scientific">Urochloa decumbens</name>
    <dbReference type="NCBI Taxonomy" id="240449"/>
    <lineage>
        <taxon>Eukaryota</taxon>
        <taxon>Viridiplantae</taxon>
        <taxon>Streptophyta</taxon>
        <taxon>Embryophyta</taxon>
        <taxon>Tracheophyta</taxon>
        <taxon>Spermatophyta</taxon>
        <taxon>Magnoliopsida</taxon>
        <taxon>Liliopsida</taxon>
        <taxon>Poales</taxon>
        <taxon>Poaceae</taxon>
        <taxon>PACMAD clade</taxon>
        <taxon>Panicoideae</taxon>
        <taxon>Panicodae</taxon>
        <taxon>Paniceae</taxon>
        <taxon>Melinidinae</taxon>
        <taxon>Urochloa</taxon>
    </lineage>
</organism>
<dbReference type="Proteomes" id="UP001497457">
    <property type="component" value="Chromosome 13rd"/>
</dbReference>
<protein>
    <submittedName>
        <fullName evidence="1">Uncharacterized protein</fullName>
    </submittedName>
</protein>
<sequence length="238" mass="25566">MANSYRTSMHDELDDIRRLLPREILEDIGIVVDAAEQQPLDVVDVLAAHLAGVLGGSPKKTSYHHHPQANAEHGLRGGMGALASKVGAPGVAVPPFLPSPPPPVPWHVMEGLRRNTVALRPAATVPGFAAAARPPLLAGGARPRSAAAAACRGVGTGVFLPRRLTEVVRRTTAKAPARLPPSNGDYARMVQQRVQQQAAMVIVRSQQEMRAVAAHMERRCYLGVRPHAQLALPQEWTY</sequence>
<gene>
    <name evidence="1" type="ORF">URODEC1_LOCUS16889</name>
</gene>
<proteinExistence type="predicted"/>
<keyword evidence="2" id="KW-1185">Reference proteome</keyword>
<reference evidence="1" key="1">
    <citation type="submission" date="2024-10" db="EMBL/GenBank/DDBJ databases">
        <authorList>
            <person name="Ryan C."/>
        </authorList>
    </citation>
    <scope>NUCLEOTIDE SEQUENCE [LARGE SCALE GENOMIC DNA]</scope>
</reference>
<name>A0ABC8WTI6_9POAL</name>
<accession>A0ABC8WTI6</accession>
<evidence type="ECO:0000313" key="1">
    <source>
        <dbReference type="EMBL" id="CAL4914410.1"/>
    </source>
</evidence>